<organism evidence="3 4">
    <name type="scientific">Tetragenococcus koreensis</name>
    <dbReference type="NCBI Taxonomy" id="290335"/>
    <lineage>
        <taxon>Bacteria</taxon>
        <taxon>Bacillati</taxon>
        <taxon>Bacillota</taxon>
        <taxon>Bacilli</taxon>
        <taxon>Lactobacillales</taxon>
        <taxon>Enterococcaceae</taxon>
        <taxon>Tetragenococcus</taxon>
    </lineage>
</organism>
<evidence type="ECO:0000313" key="5">
    <source>
        <dbReference type="Proteomes" id="UP000886607"/>
    </source>
</evidence>
<feature type="transmembrane region" description="Helical" evidence="1">
    <location>
        <begin position="12"/>
        <end position="28"/>
    </location>
</feature>
<keyword evidence="1" id="KW-1133">Transmembrane helix</keyword>
<comment type="caution">
    <text evidence="3">The sequence shown here is derived from an EMBL/GenBank/DDBJ whole genome shotgun (WGS) entry which is preliminary data.</text>
</comment>
<dbReference type="EMBL" id="BKBQ01000027">
    <property type="protein sequence ID" value="GEQ54877.1"/>
    <property type="molecule type" value="Genomic_DNA"/>
</dbReference>
<gene>
    <name evidence="2" type="ORF">TK11N_10850</name>
    <name evidence="3" type="ORF">TK2N_17210</name>
</gene>
<evidence type="ECO:0000313" key="4">
    <source>
        <dbReference type="Proteomes" id="UP000886597"/>
    </source>
</evidence>
<evidence type="ECO:0000256" key="1">
    <source>
        <dbReference type="SAM" id="Phobius"/>
    </source>
</evidence>
<dbReference type="Proteomes" id="UP000886607">
    <property type="component" value="Unassembled WGS sequence"/>
</dbReference>
<evidence type="ECO:0000313" key="2">
    <source>
        <dbReference type="EMBL" id="GEQ49233.1"/>
    </source>
</evidence>
<keyword evidence="1" id="KW-0472">Membrane</keyword>
<protein>
    <submittedName>
        <fullName evidence="3">Uncharacterized protein</fullName>
    </submittedName>
</protein>
<sequence length="83" mass="9739">MSGNHSYPKPFVILPFLSLIITDFFIFLKEFAFFTSNCSFVITEFSIKLENKIFSEKLIAKRLEILYNITHIRQAMLVREGMV</sequence>
<accession>A0AAN4ZRT5</accession>
<dbReference type="EMBL" id="BKBO01000014">
    <property type="protein sequence ID" value="GEQ49233.1"/>
    <property type="molecule type" value="Genomic_DNA"/>
</dbReference>
<keyword evidence="5" id="KW-1185">Reference proteome</keyword>
<proteinExistence type="predicted"/>
<reference evidence="3" key="1">
    <citation type="submission" date="2019-08" db="EMBL/GenBank/DDBJ databases">
        <authorList>
            <person name="Ishikawa M."/>
            <person name="Suzuki T."/>
            <person name="Matsutani M."/>
        </authorList>
    </citation>
    <scope>NUCLEOTIDE SEQUENCE</scope>
    <source>
        <strain evidence="3">7C1</strain>
        <strain evidence="2">8C4</strain>
    </source>
</reference>
<evidence type="ECO:0000313" key="3">
    <source>
        <dbReference type="EMBL" id="GEQ54877.1"/>
    </source>
</evidence>
<reference evidence="3" key="2">
    <citation type="journal article" date="2020" name="Int. Dairy J.">
        <title>Lactic acid bacterial diversity in Brie cheese focusing on salt concentration and pH of isolation medium and characterisation of halophilic and alkaliphilic lactic acid bacterial isolates.</title>
        <authorList>
            <person name="Unno R."/>
            <person name="Matsutani M."/>
            <person name="Suzuki T."/>
            <person name="Kodama K."/>
            <person name="Matsushita H."/>
            <person name="Yamasato K."/>
            <person name="Koizumi Y."/>
            <person name="Ishikawa M."/>
        </authorList>
    </citation>
    <scope>NUCLEOTIDE SEQUENCE</scope>
    <source>
        <strain evidence="3">7C1</strain>
        <strain evidence="2">8C4</strain>
    </source>
</reference>
<dbReference type="AlphaFoldDB" id="A0AAN4ZRT5"/>
<keyword evidence="1" id="KW-0812">Transmembrane</keyword>
<name>A0AAN4ZRT5_9ENTE</name>
<dbReference type="Proteomes" id="UP000886597">
    <property type="component" value="Unassembled WGS sequence"/>
</dbReference>